<dbReference type="EC" id="3.1.1.24" evidence="2"/>
<dbReference type="InterPro" id="IPR050228">
    <property type="entry name" value="Carboxylesterase_BioH"/>
</dbReference>
<evidence type="ECO:0000313" key="2">
    <source>
        <dbReference type="EMBL" id="QJR11443.1"/>
    </source>
</evidence>
<dbReference type="PANTHER" id="PTHR43194">
    <property type="entry name" value="HYDROLASE ALPHA/BETA FOLD FAMILY"/>
    <property type="match status" value="1"/>
</dbReference>
<dbReference type="AlphaFoldDB" id="A0A6M4GYG3"/>
<proteinExistence type="predicted"/>
<name>A0A6M4GYG3_9PROT</name>
<keyword evidence="2" id="KW-0378">Hydrolase</keyword>
<sequence>MNAVALHAQSHGTGAPVLLAHAIAYDHRMWTPMLEHFGSQRQAILADLRGHGQSPVPPGPYSLEAMADDCAALLDRFGHARADFVGLSLGGMVGQAFALRHPDRVNRLVLSNTSSSYGPQGRGLWEARKKLVRESGMASLHDLMVSRNFSESFRLEHPEKIAVAMKPLTATSVEGYVGCCDAIAELDYTASLPRIRARTLVIAGSLDPGTPVAMAEILAAGIPDAKLAVIDGAAHLSAYEKPVEYAALVGRFLDTPES</sequence>
<organism evidence="2 3">
    <name type="scientific">Usitatibacter rugosus</name>
    <dbReference type="NCBI Taxonomy" id="2732067"/>
    <lineage>
        <taxon>Bacteria</taxon>
        <taxon>Pseudomonadati</taxon>
        <taxon>Pseudomonadota</taxon>
        <taxon>Betaproteobacteria</taxon>
        <taxon>Nitrosomonadales</taxon>
        <taxon>Usitatibacteraceae</taxon>
        <taxon>Usitatibacter</taxon>
    </lineage>
</organism>
<dbReference type="InterPro" id="IPR029058">
    <property type="entry name" value="AB_hydrolase_fold"/>
</dbReference>
<dbReference type="InterPro" id="IPR000073">
    <property type="entry name" value="AB_hydrolase_1"/>
</dbReference>
<dbReference type="PRINTS" id="PR00111">
    <property type="entry name" value="ABHYDROLASE"/>
</dbReference>
<dbReference type="GO" id="GO:0047570">
    <property type="term" value="F:3-oxoadipate enol-lactonase activity"/>
    <property type="evidence" value="ECO:0007669"/>
    <property type="project" value="UniProtKB-EC"/>
</dbReference>
<protein>
    <submittedName>
        <fullName evidence="2">3-oxoadipate enol-lactonase 2</fullName>
        <ecNumber evidence="2">3.1.1.24</ecNumber>
    </submittedName>
</protein>
<evidence type="ECO:0000259" key="1">
    <source>
        <dbReference type="Pfam" id="PF00561"/>
    </source>
</evidence>
<dbReference type="EMBL" id="CP053069">
    <property type="protein sequence ID" value="QJR11443.1"/>
    <property type="molecule type" value="Genomic_DNA"/>
</dbReference>
<gene>
    <name evidence="2" type="primary">catD_1</name>
    <name evidence="2" type="ORF">DSM104443_02519</name>
</gene>
<dbReference type="Gene3D" id="3.40.50.1820">
    <property type="entry name" value="alpha/beta hydrolase"/>
    <property type="match status" value="1"/>
</dbReference>
<keyword evidence="3" id="KW-1185">Reference proteome</keyword>
<accession>A0A6M4GYG3</accession>
<feature type="domain" description="AB hydrolase-1" evidence="1">
    <location>
        <begin position="16"/>
        <end position="242"/>
    </location>
</feature>
<dbReference type="Proteomes" id="UP000501534">
    <property type="component" value="Chromosome"/>
</dbReference>
<reference evidence="2 3" key="1">
    <citation type="submission" date="2020-04" db="EMBL/GenBank/DDBJ databases">
        <title>Usitatibacter rugosus gen. nov., sp. nov. and Usitatibacter palustris sp. nov., novel members of Usitatibacteraceae fam. nov. within the order Nitrosomonadales isolated from soil.</title>
        <authorList>
            <person name="Huber K.J."/>
            <person name="Neumann-Schaal M."/>
            <person name="Geppert A."/>
            <person name="Luckner M."/>
            <person name="Wanner G."/>
            <person name="Overmann J."/>
        </authorList>
    </citation>
    <scope>NUCLEOTIDE SEQUENCE [LARGE SCALE GENOMIC DNA]</scope>
    <source>
        <strain evidence="2 3">0125_3</strain>
    </source>
</reference>
<dbReference type="Pfam" id="PF00561">
    <property type="entry name" value="Abhydrolase_1"/>
    <property type="match status" value="1"/>
</dbReference>
<dbReference type="SUPFAM" id="SSF53474">
    <property type="entry name" value="alpha/beta-Hydrolases"/>
    <property type="match status" value="1"/>
</dbReference>
<dbReference type="PANTHER" id="PTHR43194:SF5">
    <property type="entry name" value="PIMELOYL-[ACYL-CARRIER PROTEIN] METHYL ESTER ESTERASE"/>
    <property type="match status" value="1"/>
</dbReference>
<dbReference type="RefSeq" id="WP_171092788.1">
    <property type="nucleotide sequence ID" value="NZ_CP053069.1"/>
</dbReference>
<evidence type="ECO:0000313" key="3">
    <source>
        <dbReference type="Proteomes" id="UP000501534"/>
    </source>
</evidence>
<dbReference type="KEGG" id="uru:DSM104443_02519"/>